<feature type="domain" description="Tudor" evidence="6">
    <location>
        <begin position="392"/>
        <end position="450"/>
    </location>
</feature>
<dbReference type="PANTHER" id="PTHR12663:SF24">
    <property type="entry name" value="TUDOR DOMAIN-CONTAINING PROTEIN"/>
    <property type="match status" value="1"/>
</dbReference>
<dbReference type="AlphaFoldDB" id="A0A314UQ73"/>
<reference evidence="7 8" key="1">
    <citation type="submission" date="2018-02" db="EMBL/GenBank/DDBJ databases">
        <title>Draft genome of wild Prunus yedoensis var. nudiflora.</title>
        <authorList>
            <person name="Baek S."/>
            <person name="Kim J.-H."/>
            <person name="Choi K."/>
            <person name="Kim G.-B."/>
            <person name="Cho A."/>
            <person name="Jang H."/>
            <person name="Shin C.-H."/>
            <person name="Yu H.-J."/>
            <person name="Mun J.-H."/>
        </authorList>
    </citation>
    <scope>NUCLEOTIDE SEQUENCE [LARGE SCALE GENOMIC DNA]</scope>
    <source>
        <strain evidence="8">cv. Jeju island</strain>
        <tissue evidence="7">Leaf</tissue>
    </source>
</reference>
<comment type="caution">
    <text evidence="7">The sequence shown here is derived from an EMBL/GenBank/DDBJ whole genome shotgun (WGS) entry which is preliminary data.</text>
</comment>
<feature type="compositionally biased region" description="Basic residues" evidence="5">
    <location>
        <begin position="130"/>
        <end position="141"/>
    </location>
</feature>
<feature type="region of interest" description="Disordered" evidence="5">
    <location>
        <begin position="457"/>
        <end position="488"/>
    </location>
</feature>
<evidence type="ECO:0000256" key="5">
    <source>
        <dbReference type="SAM" id="MobiDB-lite"/>
    </source>
</evidence>
<feature type="compositionally biased region" description="Basic residues" evidence="5">
    <location>
        <begin position="364"/>
        <end position="376"/>
    </location>
</feature>
<feature type="compositionally biased region" description="Basic and acidic residues" evidence="5">
    <location>
        <begin position="457"/>
        <end position="474"/>
    </location>
</feature>
<dbReference type="InterPro" id="IPR039776">
    <property type="entry name" value="Pds5"/>
</dbReference>
<dbReference type="STRING" id="2094558.A0A314UQ73"/>
<keyword evidence="8" id="KW-1185">Reference proteome</keyword>
<evidence type="ECO:0000256" key="4">
    <source>
        <dbReference type="ARBA" id="ARBA00023242"/>
    </source>
</evidence>
<feature type="compositionally biased region" description="Basic and acidic residues" evidence="5">
    <location>
        <begin position="142"/>
        <end position="151"/>
    </location>
</feature>
<name>A0A314UQ73_PRUYE</name>
<keyword evidence="4" id="KW-0539">Nucleus</keyword>
<accession>A0A314UQ73</accession>
<feature type="compositionally biased region" description="Polar residues" evidence="5">
    <location>
        <begin position="117"/>
        <end position="126"/>
    </location>
</feature>
<feature type="compositionally biased region" description="Basic residues" evidence="5">
    <location>
        <begin position="475"/>
        <end position="485"/>
    </location>
</feature>
<dbReference type="Proteomes" id="UP000250321">
    <property type="component" value="Unassembled WGS sequence"/>
</dbReference>
<feature type="compositionally biased region" description="Basic and acidic residues" evidence="5">
    <location>
        <begin position="178"/>
        <end position="193"/>
    </location>
</feature>
<dbReference type="PANTHER" id="PTHR12663">
    <property type="entry name" value="ANDROGEN INDUCED INHIBITOR OF PROLIFERATION AS3 / PDS5-RELATED"/>
    <property type="match status" value="1"/>
</dbReference>
<keyword evidence="3" id="KW-0234">DNA repair</keyword>
<comment type="subcellular location">
    <subcellularLocation>
        <location evidence="1">Nucleus</location>
    </subcellularLocation>
</comment>
<feature type="region of interest" description="Disordered" evidence="5">
    <location>
        <begin position="105"/>
        <end position="298"/>
    </location>
</feature>
<dbReference type="OrthoDB" id="435275at2759"/>
<dbReference type="InterPro" id="IPR002999">
    <property type="entry name" value="Tudor"/>
</dbReference>
<feature type="compositionally biased region" description="Low complexity" evidence="5">
    <location>
        <begin position="351"/>
        <end position="360"/>
    </location>
</feature>
<dbReference type="GO" id="GO:0005634">
    <property type="term" value="C:nucleus"/>
    <property type="evidence" value="ECO:0007669"/>
    <property type="project" value="UniProtKB-SubCell"/>
</dbReference>
<dbReference type="SMART" id="SM00333">
    <property type="entry name" value="TUDOR"/>
    <property type="match status" value="1"/>
</dbReference>
<evidence type="ECO:0000259" key="6">
    <source>
        <dbReference type="SMART" id="SM00333"/>
    </source>
</evidence>
<evidence type="ECO:0000313" key="7">
    <source>
        <dbReference type="EMBL" id="PQM36889.1"/>
    </source>
</evidence>
<dbReference type="CDD" id="cd20404">
    <property type="entry name" value="Tudor_Agenet_AtEML-like"/>
    <property type="match status" value="1"/>
</dbReference>
<dbReference type="Gene3D" id="2.30.30.140">
    <property type="match status" value="1"/>
</dbReference>
<evidence type="ECO:0000256" key="3">
    <source>
        <dbReference type="ARBA" id="ARBA00023204"/>
    </source>
</evidence>
<protein>
    <recommendedName>
        <fullName evidence="6">Tudor domain-containing protein</fullName>
    </recommendedName>
</protein>
<proteinExistence type="predicted"/>
<feature type="region of interest" description="Disordered" evidence="5">
    <location>
        <begin position="344"/>
        <end position="376"/>
    </location>
</feature>
<sequence>MALKFPGNRDLWILRVCTNPGLQKRSNQELEEKRRKRGFVGRKKFEGGQVLKLPDQSSGKVGLVDQNHQIAKLNVDDLGTQDESLNVKREKGLDDFKENIDSELNSAPHADKEVVHTSHSVVSNGDSSLKKSRRNRRKRKDSKIAAKEAEPLVHSSTKTCYDSQEDNEENRRNHRKRKDLERDSKIAAKEAEPLVHSSTKTCHDSQEDNEENRRNRRKRKDLALDSKIAAKEAEPLVDSSTKTCHDSQEDNEENRRSRRKRKDLARGSKSAAKEADPLVDSSTKSCHDLQEDDEENLEENAARMLSSRFDPSCTGFSSNNKASALESANGLSFLLSSGQDFDSRRSKSISESESPSVDNSGRVLRPRKQHKEKGHSRKRRHFYEVFLGNLDAYWVLNRRIKVFWPLDQSWYYGLVNDYDKEKKLHHVKYDDRDEEWIDLQNERFKLLLLPSEVPGKIERKKSTQRNRSSDERKGNLKPRKEKKKRELTSEDDSCIGSYMDTEPIISWLARSNRRVKSPSCAVKKQKTSGLSLKSPLSDEDVLLHGSLGDGSFRRDKIRTSHNSGRSSDVLRLEGLPHKAAFAPEIAKCLLFIFGGGAKLGDWGFGEPYDFVRRLDANGPLWYIDDAGLLKLTLPRTGAGKVTFKLGVPMHSIINDSFGVEFSLFHAAMLHRYGTVVITWPKVYLEMLFVDNVVGLRFLLFEGCLEQAVAFVFLVLALFHHPIEQGKFLDFQLPVTSIRFKFSCVQLLRKQLVFAVYNFSQVKKSKWKYLDSKVRSHCLLTKKLPLSECTYDSIQALQNGTNQSPFMSLVWASLLCQGYTEEVQAGH</sequence>
<dbReference type="EMBL" id="PJQY01003504">
    <property type="protein sequence ID" value="PQM36889.1"/>
    <property type="molecule type" value="Genomic_DNA"/>
</dbReference>
<feature type="compositionally biased region" description="Basic and acidic residues" evidence="5">
    <location>
        <begin position="221"/>
        <end position="234"/>
    </location>
</feature>
<organism evidence="7 8">
    <name type="scientific">Prunus yedoensis var. nudiflora</name>
    <dbReference type="NCBI Taxonomy" id="2094558"/>
    <lineage>
        <taxon>Eukaryota</taxon>
        <taxon>Viridiplantae</taxon>
        <taxon>Streptophyta</taxon>
        <taxon>Embryophyta</taxon>
        <taxon>Tracheophyta</taxon>
        <taxon>Spermatophyta</taxon>
        <taxon>Magnoliopsida</taxon>
        <taxon>eudicotyledons</taxon>
        <taxon>Gunneridae</taxon>
        <taxon>Pentapetalae</taxon>
        <taxon>rosids</taxon>
        <taxon>fabids</taxon>
        <taxon>Rosales</taxon>
        <taxon>Rosaceae</taxon>
        <taxon>Amygdaloideae</taxon>
        <taxon>Amygdaleae</taxon>
        <taxon>Prunus</taxon>
    </lineage>
</organism>
<gene>
    <name evidence="7" type="ORF">Pyn_13155</name>
</gene>
<dbReference type="GO" id="GO:0007064">
    <property type="term" value="P:mitotic sister chromatid cohesion"/>
    <property type="evidence" value="ECO:0007669"/>
    <property type="project" value="InterPro"/>
</dbReference>
<keyword evidence="2" id="KW-0227">DNA damage</keyword>
<evidence type="ECO:0000313" key="8">
    <source>
        <dbReference type="Proteomes" id="UP000250321"/>
    </source>
</evidence>
<evidence type="ECO:0000256" key="2">
    <source>
        <dbReference type="ARBA" id="ARBA00022763"/>
    </source>
</evidence>
<dbReference type="GO" id="GO:0006281">
    <property type="term" value="P:DNA repair"/>
    <property type="evidence" value="ECO:0007669"/>
    <property type="project" value="UniProtKB-KW"/>
</dbReference>
<evidence type="ECO:0000256" key="1">
    <source>
        <dbReference type="ARBA" id="ARBA00004123"/>
    </source>
</evidence>
<dbReference type="GO" id="GO:0000785">
    <property type="term" value="C:chromatin"/>
    <property type="evidence" value="ECO:0007669"/>
    <property type="project" value="TreeGrafter"/>
</dbReference>